<dbReference type="Pfam" id="PF01764">
    <property type="entry name" value="Lipase_3"/>
    <property type="match status" value="1"/>
</dbReference>
<sequence>MSCFFFTREETLVRNNQQKPRLTFCDEPVTSSHHTYTLEDLNCRSRLQMNSPITAAVVLLGTIAVNTAALQTTIHQVQQHPPSVGDQQAAGSEGSNSYGWFHPTDLIWNTSSEFYFHEIGVFMNATRLSYVSTYGGYYENWTVNESISDLWVRSEEYFLNPQYGMRALVFYQPDTARLLIAYRGTDLTNDIGGLCDRCADTYLWDNVPYQQLPADCMQFPETTLDYLTLAANFANDVAFAFADYEIMFTGHSLGAGLAAVVSTLGNAALNFGCAPANSGAVVFSAPGYIATMMYRTSVDLSVVDPYRVVTLVDRWDPVWVGCNASTRGGVMAQVCQWFFGVPSTACIECDSTPAELPLNTSNCETCMMQRHAFFHYEQLRPISPACAPSGRQQCSWHSCWSSGSMCSLSGSSSENSSASSTQRR</sequence>
<dbReference type="VEuPathDB" id="TriTrypDB:BSAL_79760"/>
<reference evidence="3" key="1">
    <citation type="submission" date="2015-09" db="EMBL/GenBank/DDBJ databases">
        <authorList>
            <consortium name="Pathogen Informatics"/>
        </authorList>
    </citation>
    <scope>NUCLEOTIDE SEQUENCE [LARGE SCALE GENOMIC DNA]</scope>
    <source>
        <strain evidence="3">Lake Konstanz</strain>
    </source>
</reference>
<dbReference type="AlphaFoldDB" id="A0A0S4J1L2"/>
<dbReference type="InterPro" id="IPR029058">
    <property type="entry name" value="AB_hydrolase_fold"/>
</dbReference>
<protein>
    <submittedName>
        <fullName evidence="2">Lipase, putative</fullName>
    </submittedName>
</protein>
<dbReference type="SUPFAM" id="SSF53474">
    <property type="entry name" value="alpha/beta-Hydrolases"/>
    <property type="match status" value="1"/>
</dbReference>
<name>A0A0S4J1L2_BODSA</name>
<dbReference type="OrthoDB" id="437276at2759"/>
<gene>
    <name evidence="2" type="ORF">BSAL_79760</name>
</gene>
<evidence type="ECO:0000313" key="2">
    <source>
        <dbReference type="EMBL" id="CUG46388.1"/>
    </source>
</evidence>
<organism evidence="2 3">
    <name type="scientific">Bodo saltans</name>
    <name type="common">Flagellated protozoan</name>
    <dbReference type="NCBI Taxonomy" id="75058"/>
    <lineage>
        <taxon>Eukaryota</taxon>
        <taxon>Discoba</taxon>
        <taxon>Euglenozoa</taxon>
        <taxon>Kinetoplastea</taxon>
        <taxon>Metakinetoplastina</taxon>
        <taxon>Eubodonida</taxon>
        <taxon>Bodonidae</taxon>
        <taxon>Bodo</taxon>
    </lineage>
</organism>
<dbReference type="Proteomes" id="UP000051952">
    <property type="component" value="Unassembled WGS sequence"/>
</dbReference>
<evidence type="ECO:0000259" key="1">
    <source>
        <dbReference type="Pfam" id="PF01764"/>
    </source>
</evidence>
<accession>A0A0S4J1L2</accession>
<dbReference type="Gene3D" id="3.40.50.1820">
    <property type="entry name" value="alpha/beta hydrolase"/>
    <property type="match status" value="1"/>
</dbReference>
<evidence type="ECO:0000313" key="3">
    <source>
        <dbReference type="Proteomes" id="UP000051952"/>
    </source>
</evidence>
<dbReference type="InterPro" id="IPR002921">
    <property type="entry name" value="Fungal_lipase-type"/>
</dbReference>
<dbReference type="GO" id="GO:0006629">
    <property type="term" value="P:lipid metabolic process"/>
    <property type="evidence" value="ECO:0007669"/>
    <property type="project" value="InterPro"/>
</dbReference>
<proteinExistence type="predicted"/>
<feature type="domain" description="Fungal lipase-type" evidence="1">
    <location>
        <begin position="241"/>
        <end position="309"/>
    </location>
</feature>
<keyword evidence="3" id="KW-1185">Reference proteome</keyword>
<dbReference type="EMBL" id="CYKH01000827">
    <property type="protein sequence ID" value="CUG46388.1"/>
    <property type="molecule type" value="Genomic_DNA"/>
</dbReference>